<evidence type="ECO:0000313" key="2">
    <source>
        <dbReference type="Proteomes" id="UP000095283"/>
    </source>
</evidence>
<dbReference type="Proteomes" id="UP000095283">
    <property type="component" value="Unplaced"/>
</dbReference>
<dbReference type="Gene3D" id="3.90.180.10">
    <property type="entry name" value="Medium-chain alcohol dehydrogenases, catalytic domain"/>
    <property type="match status" value="1"/>
</dbReference>
<dbReference type="InterPro" id="IPR011032">
    <property type="entry name" value="GroES-like_sf"/>
</dbReference>
<dbReference type="WBParaSite" id="Hba_20018">
    <property type="protein sequence ID" value="Hba_20018"/>
    <property type="gene ID" value="Hba_20018"/>
</dbReference>
<proteinExistence type="predicted"/>
<name>A0A1I7XR60_HETBA</name>
<dbReference type="GO" id="GO:0005739">
    <property type="term" value="C:mitochondrion"/>
    <property type="evidence" value="ECO:0007669"/>
    <property type="project" value="TreeGrafter"/>
</dbReference>
<dbReference type="PANTHER" id="PTHR11695:SF294">
    <property type="entry name" value="RETICULON-4-INTERACTING PROTEIN 1, MITOCHONDRIAL"/>
    <property type="match status" value="1"/>
</dbReference>
<keyword evidence="2" id="KW-1185">Reference proteome</keyword>
<dbReference type="InterPro" id="IPR013149">
    <property type="entry name" value="ADH-like_C"/>
</dbReference>
<dbReference type="PANTHER" id="PTHR11695">
    <property type="entry name" value="ALCOHOL DEHYDROGENASE RELATED"/>
    <property type="match status" value="1"/>
</dbReference>
<organism evidence="2 3">
    <name type="scientific">Heterorhabditis bacteriophora</name>
    <name type="common">Entomopathogenic nematode worm</name>
    <dbReference type="NCBI Taxonomy" id="37862"/>
    <lineage>
        <taxon>Eukaryota</taxon>
        <taxon>Metazoa</taxon>
        <taxon>Ecdysozoa</taxon>
        <taxon>Nematoda</taxon>
        <taxon>Chromadorea</taxon>
        <taxon>Rhabditida</taxon>
        <taxon>Rhabditina</taxon>
        <taxon>Rhabditomorpha</taxon>
        <taxon>Strongyloidea</taxon>
        <taxon>Heterorhabditidae</taxon>
        <taxon>Heterorhabditis</taxon>
    </lineage>
</organism>
<accession>A0A1I7XR60</accession>
<dbReference type="Gene3D" id="3.40.50.720">
    <property type="entry name" value="NAD(P)-binding Rossmann-like Domain"/>
    <property type="match status" value="1"/>
</dbReference>
<feature type="domain" description="Alcohol dehydrogenase-like C-terminal" evidence="1">
    <location>
        <begin position="123"/>
        <end position="187"/>
    </location>
</feature>
<dbReference type="InterPro" id="IPR050700">
    <property type="entry name" value="YIM1/Zinc_Alcohol_DH_Fams"/>
</dbReference>
<dbReference type="AlphaFoldDB" id="A0A1I7XR60"/>
<dbReference type="InterPro" id="IPR036291">
    <property type="entry name" value="NAD(P)-bd_dom_sf"/>
</dbReference>
<reference evidence="3" key="1">
    <citation type="submission" date="2016-11" db="UniProtKB">
        <authorList>
            <consortium name="WormBaseParasite"/>
        </authorList>
    </citation>
    <scope>IDENTIFICATION</scope>
</reference>
<evidence type="ECO:0000259" key="1">
    <source>
        <dbReference type="Pfam" id="PF00107"/>
    </source>
</evidence>
<dbReference type="SUPFAM" id="SSF51735">
    <property type="entry name" value="NAD(P)-binding Rossmann-fold domains"/>
    <property type="match status" value="1"/>
</dbReference>
<evidence type="ECO:0000313" key="3">
    <source>
        <dbReference type="WBParaSite" id="Hba_20018"/>
    </source>
</evidence>
<dbReference type="SUPFAM" id="SSF50129">
    <property type="entry name" value="GroES-like"/>
    <property type="match status" value="1"/>
</dbReference>
<dbReference type="Pfam" id="PF00107">
    <property type="entry name" value="ADH_zinc_N"/>
    <property type="match status" value="1"/>
</dbReference>
<sequence>MRFVIGRRCASTTASVMKAWILESHGTQLQLREMPIPVLTKPDQVLIKVKVFTYIVMAVIPAFKQGCHAEYAITEASCCSHFQQAASFPYVACTAWTALVTVARMNPKSKPAERVLIHGGSGGLGTMAIQMLKAWGTEKVVATCSQDSFELVKSLGAIPVDYRAINATDQLINLAPFEVVLDCVNSELAKWSDKVNKVVDVAKTKFSLY</sequence>
<protein>
    <submittedName>
        <fullName evidence="3">ADH_zinc_N domain-containing protein</fullName>
    </submittedName>
</protein>